<reference evidence="1 2" key="1">
    <citation type="journal article" date="2010" name="Science">
        <title>Genomic comparison of the ants Camponotus floridanus and Harpegnathos saltator.</title>
        <authorList>
            <person name="Bonasio R."/>
            <person name="Zhang G."/>
            <person name="Ye C."/>
            <person name="Mutti N.S."/>
            <person name="Fang X."/>
            <person name="Qin N."/>
            <person name="Donahue G."/>
            <person name="Yang P."/>
            <person name="Li Q."/>
            <person name="Li C."/>
            <person name="Zhang P."/>
            <person name="Huang Z."/>
            <person name="Berger S.L."/>
            <person name="Reinberg D."/>
            <person name="Wang J."/>
            <person name="Liebig J."/>
        </authorList>
    </citation>
    <scope>NUCLEOTIDE SEQUENCE [LARGE SCALE GENOMIC DNA]</scope>
    <source>
        <strain evidence="1 2">R22 G/1</strain>
    </source>
</reference>
<dbReference type="AlphaFoldDB" id="E2BVB3"/>
<feature type="non-terminal residue" evidence="1">
    <location>
        <position position="1"/>
    </location>
</feature>
<gene>
    <name evidence="1" type="ORF">EAI_14755</name>
</gene>
<evidence type="ECO:0000313" key="1">
    <source>
        <dbReference type="EMBL" id="EFN80405.1"/>
    </source>
</evidence>
<accession>E2BVB3</accession>
<organism evidence="2">
    <name type="scientific">Harpegnathos saltator</name>
    <name type="common">Jerdon's jumping ant</name>
    <dbReference type="NCBI Taxonomy" id="610380"/>
    <lineage>
        <taxon>Eukaryota</taxon>
        <taxon>Metazoa</taxon>
        <taxon>Ecdysozoa</taxon>
        <taxon>Arthropoda</taxon>
        <taxon>Hexapoda</taxon>
        <taxon>Insecta</taxon>
        <taxon>Pterygota</taxon>
        <taxon>Neoptera</taxon>
        <taxon>Endopterygota</taxon>
        <taxon>Hymenoptera</taxon>
        <taxon>Apocrita</taxon>
        <taxon>Aculeata</taxon>
        <taxon>Formicoidea</taxon>
        <taxon>Formicidae</taxon>
        <taxon>Ponerinae</taxon>
        <taxon>Ponerini</taxon>
        <taxon>Harpegnathos</taxon>
    </lineage>
</organism>
<proteinExistence type="predicted"/>
<name>E2BVB3_HARSA</name>
<dbReference type="EMBL" id="GL450824">
    <property type="protein sequence ID" value="EFN80405.1"/>
    <property type="molecule type" value="Genomic_DNA"/>
</dbReference>
<dbReference type="InParanoid" id="E2BVB3"/>
<dbReference type="Proteomes" id="UP000008237">
    <property type="component" value="Unassembled WGS sequence"/>
</dbReference>
<protein>
    <submittedName>
        <fullName evidence="1">Uncharacterized protein</fullName>
    </submittedName>
</protein>
<evidence type="ECO:0000313" key="2">
    <source>
        <dbReference type="Proteomes" id="UP000008237"/>
    </source>
</evidence>
<feature type="non-terminal residue" evidence="1">
    <location>
        <position position="50"/>
    </location>
</feature>
<sequence>FTQANLDVAVACRLICYVMMINTPRQKFSQKELNVSTRTIIDWTNFCREV</sequence>
<keyword evidence="2" id="KW-1185">Reference proteome</keyword>